<dbReference type="Pfam" id="PF00561">
    <property type="entry name" value="Abhydrolase_1"/>
    <property type="match status" value="1"/>
</dbReference>
<dbReference type="InterPro" id="IPR029058">
    <property type="entry name" value="AB_hydrolase_fold"/>
</dbReference>
<keyword evidence="2 5" id="KW-0732">Signal</keyword>
<dbReference type="Proteomes" id="UP000294901">
    <property type="component" value="Unassembled WGS sequence"/>
</dbReference>
<comment type="caution">
    <text evidence="8">The sequence shown here is derived from an EMBL/GenBank/DDBJ whole genome shotgun (WGS) entry which is preliminary data.</text>
</comment>
<evidence type="ECO:0000256" key="5">
    <source>
        <dbReference type="SAM" id="SignalP"/>
    </source>
</evidence>
<proteinExistence type="inferred from homology"/>
<protein>
    <submittedName>
        <fullName evidence="8">TAP-like protein</fullName>
    </submittedName>
</protein>
<keyword evidence="9" id="KW-1185">Reference proteome</keyword>
<evidence type="ECO:0000256" key="4">
    <source>
        <dbReference type="SAM" id="MobiDB-lite"/>
    </source>
</evidence>
<dbReference type="Gene3D" id="3.40.50.1820">
    <property type="entry name" value="alpha/beta hydrolase"/>
    <property type="match status" value="1"/>
</dbReference>
<feature type="signal peptide" evidence="5">
    <location>
        <begin position="1"/>
        <end position="27"/>
    </location>
</feature>
<organism evidence="8 9">
    <name type="scientific">Paractinoplanes brasiliensis</name>
    <dbReference type="NCBI Taxonomy" id="52695"/>
    <lineage>
        <taxon>Bacteria</taxon>
        <taxon>Bacillati</taxon>
        <taxon>Actinomycetota</taxon>
        <taxon>Actinomycetes</taxon>
        <taxon>Micromonosporales</taxon>
        <taxon>Micromonosporaceae</taxon>
        <taxon>Paractinoplanes</taxon>
    </lineage>
</organism>
<sequence>MSLSSRLLAAGVAGLVMAGAFVPPATATGRSPGSAAPGRSPGSAASGASDVVAASGASDVMAASGAADVVATAKTARTSARERRRVDSVASPKLHWYSCYSWAQCATAKVPLDYDRPHGQQVTLALLRIKARDQQHRIGSLFVNPGGPGASGVGLALAAPYFMSDSLLERFDIVGMDPRGIGFSDPVNCFGDPGRQQPVIAKLNTGFPYGVKEEKAFLKAAAKQGRACSTAGRQLAGSMSTAEVARDMDVMRRAVGDSKLTYLGFSYGTALGQYYANMFPDRFRAIAVDGVIDPRAWVGSRRTAGQVQDDRLRSADGAWKALQEIMRRCNAAGPDRCEFSGQALRRFRIIANRLKAEPLTVGGQKITYAAFVSMALSSLYDVEAGADLTEMAAALWRLTTPGAKAAGTEAAVVQRAHRKAVGRAFPYDNSFDAYAAVMCTDGRHPARGSAWVKAGAKADKRAPYFGRAWVWASASCARDSWTVRDEDAYTGPFNRRSKNPVLVVGSYWDPATNYADAVTSSELIPHSRLLSSTNWGHTAYGTSACVTGAMDRYLLTRALPARGRTCVGDIQPFRTPLSDNPDETVKDAFDLNTATPAEIAAHGLPARNTPKVLPPVR</sequence>
<evidence type="ECO:0000256" key="1">
    <source>
        <dbReference type="ARBA" id="ARBA00010088"/>
    </source>
</evidence>
<dbReference type="SUPFAM" id="SSF53474">
    <property type="entry name" value="alpha/beta-Hydrolases"/>
    <property type="match status" value="2"/>
</dbReference>
<accession>A0A4R6K2Y1</accession>
<feature type="chain" id="PRO_5038392775" evidence="5">
    <location>
        <begin position="28"/>
        <end position="617"/>
    </location>
</feature>
<dbReference type="AlphaFoldDB" id="A0A4R6K2Y1"/>
<gene>
    <name evidence="8" type="ORF">C8E87_6294</name>
</gene>
<evidence type="ECO:0000256" key="3">
    <source>
        <dbReference type="ARBA" id="ARBA00022801"/>
    </source>
</evidence>
<evidence type="ECO:0000313" key="9">
    <source>
        <dbReference type="Proteomes" id="UP000294901"/>
    </source>
</evidence>
<evidence type="ECO:0000256" key="2">
    <source>
        <dbReference type="ARBA" id="ARBA00022729"/>
    </source>
</evidence>
<dbReference type="Pfam" id="PF08386">
    <property type="entry name" value="Abhydrolase_4"/>
    <property type="match status" value="1"/>
</dbReference>
<feature type="region of interest" description="Disordered" evidence="4">
    <location>
        <begin position="28"/>
        <end position="48"/>
    </location>
</feature>
<evidence type="ECO:0000259" key="6">
    <source>
        <dbReference type="Pfam" id="PF00561"/>
    </source>
</evidence>
<evidence type="ECO:0000313" key="8">
    <source>
        <dbReference type="EMBL" id="TDO42521.1"/>
    </source>
</evidence>
<dbReference type="InterPro" id="IPR051601">
    <property type="entry name" value="Serine_prot/Carboxylest_S33"/>
</dbReference>
<evidence type="ECO:0000259" key="7">
    <source>
        <dbReference type="Pfam" id="PF08386"/>
    </source>
</evidence>
<comment type="similarity">
    <text evidence="1">Belongs to the peptidase S33 family.</text>
</comment>
<reference evidence="8 9" key="1">
    <citation type="submission" date="2019-03" db="EMBL/GenBank/DDBJ databases">
        <title>Sequencing the genomes of 1000 actinobacteria strains.</title>
        <authorList>
            <person name="Klenk H.-P."/>
        </authorList>
    </citation>
    <scope>NUCLEOTIDE SEQUENCE [LARGE SCALE GENOMIC DNA]</scope>
    <source>
        <strain evidence="8 9">DSM 43805</strain>
    </source>
</reference>
<dbReference type="EMBL" id="SNWR01000001">
    <property type="protein sequence ID" value="TDO42521.1"/>
    <property type="molecule type" value="Genomic_DNA"/>
</dbReference>
<dbReference type="InterPro" id="IPR000073">
    <property type="entry name" value="AB_hydrolase_1"/>
</dbReference>
<feature type="domain" description="AB hydrolase-1" evidence="6">
    <location>
        <begin position="141"/>
        <end position="291"/>
    </location>
</feature>
<feature type="domain" description="Peptidase S33 tripeptidyl aminopeptidase-like C-terminal" evidence="7">
    <location>
        <begin position="462"/>
        <end position="566"/>
    </location>
</feature>
<keyword evidence="3" id="KW-0378">Hydrolase</keyword>
<dbReference type="InterPro" id="IPR013595">
    <property type="entry name" value="Pept_S33_TAP-like_C"/>
</dbReference>
<dbReference type="PANTHER" id="PTHR43248:SF29">
    <property type="entry name" value="TRIPEPTIDYL AMINOPEPTIDASE"/>
    <property type="match status" value="1"/>
</dbReference>
<dbReference type="RefSeq" id="WP_239080535.1">
    <property type="nucleotide sequence ID" value="NZ_BOMD01000088.1"/>
</dbReference>
<feature type="compositionally biased region" description="Low complexity" evidence="4">
    <location>
        <begin position="29"/>
        <end position="48"/>
    </location>
</feature>
<dbReference type="PANTHER" id="PTHR43248">
    <property type="entry name" value="2-SUCCINYL-6-HYDROXY-2,4-CYCLOHEXADIENE-1-CARBOXYLATE SYNTHASE"/>
    <property type="match status" value="1"/>
</dbReference>
<dbReference type="GO" id="GO:0016787">
    <property type="term" value="F:hydrolase activity"/>
    <property type="evidence" value="ECO:0007669"/>
    <property type="project" value="UniProtKB-KW"/>
</dbReference>
<name>A0A4R6K2Y1_9ACTN</name>